<dbReference type="AlphaFoldDB" id="A0A336MD43"/>
<keyword evidence="1" id="KW-0472">Membrane</keyword>
<gene>
    <name evidence="2" type="primary">CSON014346</name>
</gene>
<accession>A0A336MD43</accession>
<sequence>MEIVEVLTVNSKNCNNYIKIKRKVCNIVIILLVRLNGFNNIVGVYWMKMLYKEGFGCPSNLL</sequence>
<keyword evidence="1" id="KW-1133">Transmembrane helix</keyword>
<reference evidence="2" key="1">
    <citation type="submission" date="2018-07" db="EMBL/GenBank/DDBJ databases">
        <authorList>
            <person name="Quirk P.G."/>
            <person name="Krulwich T.A."/>
        </authorList>
    </citation>
    <scope>NUCLEOTIDE SEQUENCE</scope>
</reference>
<protein>
    <submittedName>
        <fullName evidence="2">CSON014346 protein</fullName>
    </submittedName>
</protein>
<proteinExistence type="predicted"/>
<dbReference type="EMBL" id="UFQT01000793">
    <property type="protein sequence ID" value="SSX27271.1"/>
    <property type="molecule type" value="Genomic_DNA"/>
</dbReference>
<evidence type="ECO:0000256" key="1">
    <source>
        <dbReference type="SAM" id="Phobius"/>
    </source>
</evidence>
<keyword evidence="1" id="KW-0812">Transmembrane</keyword>
<organism evidence="2">
    <name type="scientific">Culicoides sonorensis</name>
    <name type="common">Biting midge</name>
    <dbReference type="NCBI Taxonomy" id="179676"/>
    <lineage>
        <taxon>Eukaryota</taxon>
        <taxon>Metazoa</taxon>
        <taxon>Ecdysozoa</taxon>
        <taxon>Arthropoda</taxon>
        <taxon>Hexapoda</taxon>
        <taxon>Insecta</taxon>
        <taxon>Pterygota</taxon>
        <taxon>Neoptera</taxon>
        <taxon>Endopterygota</taxon>
        <taxon>Diptera</taxon>
        <taxon>Nematocera</taxon>
        <taxon>Chironomoidea</taxon>
        <taxon>Ceratopogonidae</taxon>
        <taxon>Ceratopogoninae</taxon>
        <taxon>Culicoides</taxon>
        <taxon>Monoculicoides</taxon>
    </lineage>
</organism>
<evidence type="ECO:0000313" key="2">
    <source>
        <dbReference type="EMBL" id="SSX27271.1"/>
    </source>
</evidence>
<name>A0A336MD43_CULSO</name>
<dbReference type="VEuPathDB" id="VectorBase:CSON014346"/>
<feature type="transmembrane region" description="Helical" evidence="1">
    <location>
        <begin position="24"/>
        <end position="46"/>
    </location>
</feature>